<evidence type="ECO:0000256" key="8">
    <source>
        <dbReference type="SAM" id="Phobius"/>
    </source>
</evidence>
<feature type="binding site" evidence="7">
    <location>
        <position position="67"/>
    </location>
    <ligand>
        <name>Zn(2+)</name>
        <dbReference type="ChEBI" id="CHEBI:29105"/>
    </ligand>
</feature>
<keyword evidence="8" id="KW-0812">Transmembrane</keyword>
<keyword evidence="8" id="KW-1133">Transmembrane helix</keyword>
<sequence length="358" mass="39458">MSQYASLRAQFFEGDIRTKLSPDEPTDPIAEMLSGNAQWAKAVTESDPDFFPTTARAQYPHTLWIGCGDSRVPETVITGAKPGDIFVKRNIGNQARHDDESLMATLTFAVEVLGVEHVIICGHSGCGAVAASLAASRRETVPGQDPIITIEGFPADSPLNLWLAPLTIFIRSLGLSSTPHEEALPVAVRENIIAQVNSANRTLPKVNLVSLFTLLSYQLSSSYCHHNISHRRYQSPESIEKEIRRYLDLLLRSLYIITPTMHIRLYLWTTYLVLGLIYAVWAVPVPGPLGTTAIRNAPGPSFKKRVSMVYRFPLPFAKTLVPFDEHGKESLAAKAVVDMIMQQVAGELHLPMSSKVAL</sequence>
<evidence type="ECO:0000256" key="7">
    <source>
        <dbReference type="PIRSR" id="PIRSR601765-1"/>
    </source>
</evidence>
<feature type="binding site" evidence="7">
    <location>
        <position position="123"/>
    </location>
    <ligand>
        <name>Zn(2+)</name>
        <dbReference type="ChEBI" id="CHEBI:29105"/>
    </ligand>
</feature>
<dbReference type="SMART" id="SM00947">
    <property type="entry name" value="Pro_CA"/>
    <property type="match status" value="1"/>
</dbReference>
<dbReference type="InterPro" id="IPR001765">
    <property type="entry name" value="Carbonic_anhydrase"/>
</dbReference>
<evidence type="ECO:0000256" key="5">
    <source>
        <dbReference type="ARBA" id="ARBA00023239"/>
    </source>
</evidence>
<feature type="transmembrane region" description="Helical" evidence="8">
    <location>
        <begin position="265"/>
        <end position="283"/>
    </location>
</feature>
<feature type="binding site" evidence="7">
    <location>
        <position position="69"/>
    </location>
    <ligand>
        <name>Zn(2+)</name>
        <dbReference type="ChEBI" id="CHEBI:29105"/>
    </ligand>
</feature>
<dbReference type="GO" id="GO:0004089">
    <property type="term" value="F:carbonate dehydratase activity"/>
    <property type="evidence" value="ECO:0007669"/>
    <property type="project" value="UniProtKB-EC"/>
</dbReference>
<proteinExistence type="inferred from homology"/>
<keyword evidence="3 7" id="KW-0479">Metal-binding</keyword>
<reference evidence="9 10" key="1">
    <citation type="submission" date="2016-08" db="EMBL/GenBank/DDBJ databases">
        <authorList>
            <consortium name="Lentinula edodes genome sequencing consortium"/>
            <person name="Sakamoto Y."/>
            <person name="Nakade K."/>
            <person name="Sato S."/>
            <person name="Yoshida Y."/>
            <person name="Miyazaki K."/>
            <person name="Natsume S."/>
            <person name="Konno N."/>
        </authorList>
    </citation>
    <scope>NUCLEOTIDE SEQUENCE [LARGE SCALE GENOMIC DNA]</scope>
    <source>
        <strain evidence="9 10">NBRC 111202</strain>
    </source>
</reference>
<evidence type="ECO:0000256" key="2">
    <source>
        <dbReference type="ARBA" id="ARBA00012925"/>
    </source>
</evidence>
<comment type="cofactor">
    <cofactor evidence="7">
        <name>Zn(2+)</name>
        <dbReference type="ChEBI" id="CHEBI:29105"/>
    </cofactor>
    <text evidence="7">Binds 1 zinc ion per subunit.</text>
</comment>
<evidence type="ECO:0000256" key="1">
    <source>
        <dbReference type="ARBA" id="ARBA00006217"/>
    </source>
</evidence>
<comment type="caution">
    <text evidence="9">The sequence shown here is derived from an EMBL/GenBank/DDBJ whole genome shotgun (WGS) entry which is preliminary data.</text>
</comment>
<keyword evidence="5" id="KW-0456">Lyase</keyword>
<organism evidence="9 10">
    <name type="scientific">Lentinula edodes</name>
    <name type="common">Shiitake mushroom</name>
    <name type="synonym">Lentinus edodes</name>
    <dbReference type="NCBI Taxonomy" id="5353"/>
    <lineage>
        <taxon>Eukaryota</taxon>
        <taxon>Fungi</taxon>
        <taxon>Dikarya</taxon>
        <taxon>Basidiomycota</taxon>
        <taxon>Agaricomycotina</taxon>
        <taxon>Agaricomycetes</taxon>
        <taxon>Agaricomycetidae</taxon>
        <taxon>Agaricales</taxon>
        <taxon>Marasmiineae</taxon>
        <taxon>Omphalotaceae</taxon>
        <taxon>Lentinula</taxon>
    </lineage>
</organism>
<gene>
    <name evidence="9" type="ORF">LENED_009944</name>
</gene>
<dbReference type="SUPFAM" id="SSF53056">
    <property type="entry name" value="beta-carbonic anhydrase, cab"/>
    <property type="match status" value="1"/>
</dbReference>
<evidence type="ECO:0000256" key="4">
    <source>
        <dbReference type="ARBA" id="ARBA00022833"/>
    </source>
</evidence>
<keyword evidence="4 7" id="KW-0862">Zinc</keyword>
<reference evidence="9 10" key="2">
    <citation type="submission" date="2017-02" db="EMBL/GenBank/DDBJ databases">
        <title>A genome survey and senescence transcriptome analysis in Lentinula edodes.</title>
        <authorList>
            <person name="Sakamoto Y."/>
            <person name="Nakade K."/>
            <person name="Sato S."/>
            <person name="Yoshida Y."/>
            <person name="Miyazaki K."/>
            <person name="Natsume S."/>
            <person name="Konno N."/>
        </authorList>
    </citation>
    <scope>NUCLEOTIDE SEQUENCE [LARGE SCALE GENOMIC DNA]</scope>
    <source>
        <strain evidence="9 10">NBRC 111202</strain>
    </source>
</reference>
<dbReference type="Proteomes" id="UP000188533">
    <property type="component" value="Unassembled WGS sequence"/>
</dbReference>
<dbReference type="EC" id="4.2.1.1" evidence="2"/>
<dbReference type="PANTHER" id="PTHR11002:SF76">
    <property type="entry name" value="CARBONIC ANHYDRASE"/>
    <property type="match status" value="1"/>
</dbReference>
<protein>
    <recommendedName>
        <fullName evidence="2">carbonic anhydrase</fullName>
        <ecNumber evidence="2">4.2.1.1</ecNumber>
    </recommendedName>
</protein>
<comment type="similarity">
    <text evidence="1">Belongs to the beta-class carbonic anhydrase family.</text>
</comment>
<evidence type="ECO:0000313" key="9">
    <source>
        <dbReference type="EMBL" id="GAW07918.1"/>
    </source>
</evidence>
<evidence type="ECO:0000256" key="3">
    <source>
        <dbReference type="ARBA" id="ARBA00022723"/>
    </source>
</evidence>
<name>A0A1Q3EL20_LENED</name>
<dbReference type="EMBL" id="BDGU01000530">
    <property type="protein sequence ID" value="GAW07918.1"/>
    <property type="molecule type" value="Genomic_DNA"/>
</dbReference>
<dbReference type="InterPro" id="IPR036874">
    <property type="entry name" value="Carbonic_anhydrase_sf"/>
</dbReference>
<dbReference type="STRING" id="5353.A0A1Q3EL20"/>
<dbReference type="PANTHER" id="PTHR11002">
    <property type="entry name" value="CARBONIC ANHYDRASE"/>
    <property type="match status" value="1"/>
</dbReference>
<comment type="catalytic activity">
    <reaction evidence="6">
        <text>hydrogencarbonate + H(+) = CO2 + H2O</text>
        <dbReference type="Rhea" id="RHEA:10748"/>
        <dbReference type="ChEBI" id="CHEBI:15377"/>
        <dbReference type="ChEBI" id="CHEBI:15378"/>
        <dbReference type="ChEBI" id="CHEBI:16526"/>
        <dbReference type="ChEBI" id="CHEBI:17544"/>
        <dbReference type="EC" id="4.2.1.1"/>
    </reaction>
</comment>
<accession>A0A1Q3EL20</accession>
<dbReference type="GO" id="GO:0034599">
    <property type="term" value="P:cellular response to oxidative stress"/>
    <property type="evidence" value="ECO:0007669"/>
    <property type="project" value="TreeGrafter"/>
</dbReference>
<dbReference type="GO" id="GO:0071244">
    <property type="term" value="P:cellular response to carbon dioxide"/>
    <property type="evidence" value="ECO:0007669"/>
    <property type="project" value="TreeGrafter"/>
</dbReference>
<evidence type="ECO:0000313" key="10">
    <source>
        <dbReference type="Proteomes" id="UP000188533"/>
    </source>
</evidence>
<keyword evidence="10" id="KW-1185">Reference proteome</keyword>
<dbReference type="Gene3D" id="3.40.1050.10">
    <property type="entry name" value="Carbonic anhydrase"/>
    <property type="match status" value="1"/>
</dbReference>
<dbReference type="GO" id="GO:0008270">
    <property type="term" value="F:zinc ion binding"/>
    <property type="evidence" value="ECO:0007669"/>
    <property type="project" value="InterPro"/>
</dbReference>
<feature type="binding site" evidence="7">
    <location>
        <position position="126"/>
    </location>
    <ligand>
        <name>Zn(2+)</name>
        <dbReference type="ChEBI" id="CHEBI:29105"/>
    </ligand>
</feature>
<dbReference type="AlphaFoldDB" id="A0A1Q3EL20"/>
<keyword evidence="8" id="KW-0472">Membrane</keyword>
<dbReference type="Pfam" id="PF00484">
    <property type="entry name" value="Pro_CA"/>
    <property type="match status" value="1"/>
</dbReference>
<evidence type="ECO:0000256" key="6">
    <source>
        <dbReference type="ARBA" id="ARBA00048348"/>
    </source>
</evidence>